<dbReference type="VEuPathDB" id="FungiDB:PSHT_08378"/>
<dbReference type="InterPro" id="IPR038921">
    <property type="entry name" value="YOR389W-like"/>
</dbReference>
<sequence>MPLPLHVPQLNATCKQKLNDAPARAGQGQERPSGSPNVPEYLDYRFVYGRFETHINSLTADSLNPASRDSTDSSVIMYNGAPSSRAGLKMRNFIPPSISSNSSIFTTPRTAMKIEVRLLGYLWSFWMVLDPTRGTPTEAGQLILSSSDTPGPQKTNNANLVFASFAGLLQQWPNTFAFSGHSIIPGLIPRSTLLYHGTNDPRGPPTEGFEWLAFDPEMSYSVITHTRSGEVDLYTFVASRALRVIYFDGQSASLGTPGFMDAQYALINGSVPEHFPNKGHYLEDEYARATELCQIGNKLIDKINATDPYSNKTSGPQIKGQVDAIFDQLPEKRRESTSPFYSRSGWSSSHSGARHFFAPGEGRVILDPTGFISFYDGLESLDSKRRADGTSAGPRSRHRLYGISAEDARLVQGRLAEVLRRKNSEDWRMDPGQPDWRALVQSIVERYSPPLGELKYLLNRADMSASEQVIEARGLAYDMIMPSLDFSDWGRKESQWLSRGVRRCAAAYTSAPLLPSELDHPIQLIIRAIEGTMERICDTIYNLFWQAMQLSLPANPPLPPTRRWKLVLDLKSLNGVSRSMGFRNGLVGPRGLTVSRSVKSP</sequence>
<dbReference type="PANTHER" id="PTHR35204:SF1">
    <property type="entry name" value="ENTEROTOXIN"/>
    <property type="match status" value="1"/>
</dbReference>
<dbReference type="AlphaFoldDB" id="A0A2S4VPD8"/>
<dbReference type="OrthoDB" id="10261782at2759"/>
<dbReference type="VEuPathDB" id="FungiDB:PSTT_08002"/>
<name>A0A2S4VPD8_9BASI</name>
<organism evidence="1 2">
    <name type="scientific">Puccinia striiformis</name>
    <dbReference type="NCBI Taxonomy" id="27350"/>
    <lineage>
        <taxon>Eukaryota</taxon>
        <taxon>Fungi</taxon>
        <taxon>Dikarya</taxon>
        <taxon>Basidiomycota</taxon>
        <taxon>Pucciniomycotina</taxon>
        <taxon>Pucciniomycetes</taxon>
        <taxon>Pucciniales</taxon>
        <taxon>Pucciniaceae</taxon>
        <taxon>Puccinia</taxon>
    </lineage>
</organism>
<keyword evidence="2" id="KW-1185">Reference proteome</keyword>
<dbReference type="EMBL" id="PKSM01000111">
    <property type="protein sequence ID" value="POW11427.1"/>
    <property type="molecule type" value="Genomic_DNA"/>
</dbReference>
<evidence type="ECO:0000313" key="1">
    <source>
        <dbReference type="EMBL" id="POW11427.1"/>
    </source>
</evidence>
<reference evidence="2" key="2">
    <citation type="journal article" date="2018" name="BMC Genomics">
        <title>Genomic insights into host adaptation between the wheat stripe rust pathogen (Puccinia striiformis f. sp. tritici) and the barley stripe rust pathogen (Puccinia striiformis f. sp. hordei).</title>
        <authorList>
            <person name="Xia C."/>
            <person name="Wang M."/>
            <person name="Yin C."/>
            <person name="Cornejo O.E."/>
            <person name="Hulbert S.H."/>
            <person name="Chen X."/>
        </authorList>
    </citation>
    <scope>NUCLEOTIDE SEQUENCE [LARGE SCALE GENOMIC DNA]</scope>
    <source>
        <strain evidence="2">93TX-2</strain>
    </source>
</reference>
<reference evidence="2" key="3">
    <citation type="journal article" date="2018" name="Mol. Plant Microbe Interact.">
        <title>Genome sequence resources for the wheat stripe rust pathogen (Puccinia striiformis f. sp. tritici) and the barley stripe rust pathogen (Puccinia striiformis f. sp. hordei).</title>
        <authorList>
            <person name="Xia C."/>
            <person name="Wang M."/>
            <person name="Yin C."/>
            <person name="Cornejo O.E."/>
            <person name="Hulbert S.H."/>
            <person name="Chen X."/>
        </authorList>
    </citation>
    <scope>NUCLEOTIDE SEQUENCE [LARGE SCALE GENOMIC DNA]</scope>
    <source>
        <strain evidence="2">93TX-2</strain>
    </source>
</reference>
<evidence type="ECO:0000313" key="2">
    <source>
        <dbReference type="Proteomes" id="UP000238274"/>
    </source>
</evidence>
<reference evidence="1 2" key="1">
    <citation type="submission" date="2017-12" db="EMBL/GenBank/DDBJ databases">
        <title>Gene loss provides genomic basis for host adaptation in cereal stripe rust fungi.</title>
        <authorList>
            <person name="Xia C."/>
        </authorList>
    </citation>
    <scope>NUCLEOTIDE SEQUENCE [LARGE SCALE GENOMIC DNA]</scope>
    <source>
        <strain evidence="1 2">93TX-2</strain>
    </source>
</reference>
<proteinExistence type="predicted"/>
<gene>
    <name evidence="1" type="ORF">PSHT_08378</name>
</gene>
<dbReference type="Proteomes" id="UP000238274">
    <property type="component" value="Unassembled WGS sequence"/>
</dbReference>
<protein>
    <submittedName>
        <fullName evidence="1">Uncharacterized protein</fullName>
    </submittedName>
</protein>
<accession>A0A2S4VPD8</accession>
<comment type="caution">
    <text evidence="1">The sequence shown here is derived from an EMBL/GenBank/DDBJ whole genome shotgun (WGS) entry which is preliminary data.</text>
</comment>
<dbReference type="PANTHER" id="PTHR35204">
    <property type="entry name" value="YALI0A21131P"/>
    <property type="match status" value="1"/>
</dbReference>